<dbReference type="EMBL" id="VIVK01000003">
    <property type="protein sequence ID" value="TWD73111.1"/>
    <property type="molecule type" value="Genomic_DNA"/>
</dbReference>
<evidence type="ECO:0000313" key="2">
    <source>
        <dbReference type="EMBL" id="TWD73111.1"/>
    </source>
</evidence>
<protein>
    <submittedName>
        <fullName evidence="2">Dihydrofolate reductase</fullName>
    </submittedName>
</protein>
<dbReference type="InterPro" id="IPR002734">
    <property type="entry name" value="RibDG_C"/>
</dbReference>
<sequence>MRKIIESTFITLNGVIDNPQNWSGPYWDEEHAGYSTTLMEGTEALLLGRETYEAFAEAWTERAGDPVADSFNAMPKYVASRTLTETTWNAELLQGDVVEAVRKLKEEDGGNLLKYGTGEFSKTLLEHKLVDEYHFWVFPVVAGGQQMLPDVDITHLELLGSTTFKSGIIVHKLAPKA</sequence>
<comment type="caution">
    <text evidence="2">The sequence shown here is derived from an EMBL/GenBank/DDBJ whole genome shotgun (WGS) entry which is preliminary data.</text>
</comment>
<reference evidence="2 3" key="1">
    <citation type="submission" date="2019-06" db="EMBL/GenBank/DDBJ databases">
        <title>Sequencing the genomes of 1000 actinobacteria strains.</title>
        <authorList>
            <person name="Klenk H.-P."/>
        </authorList>
    </citation>
    <scope>NUCLEOTIDE SEQUENCE [LARGE SCALE GENOMIC DNA]</scope>
    <source>
        <strain evidence="2 3">DSM 24683</strain>
    </source>
</reference>
<proteinExistence type="predicted"/>
<evidence type="ECO:0000259" key="1">
    <source>
        <dbReference type="Pfam" id="PF01872"/>
    </source>
</evidence>
<dbReference type="Pfam" id="PF01872">
    <property type="entry name" value="RibD_C"/>
    <property type="match status" value="1"/>
</dbReference>
<keyword evidence="3" id="KW-1185">Reference proteome</keyword>
<dbReference type="InterPro" id="IPR024072">
    <property type="entry name" value="DHFR-like_dom_sf"/>
</dbReference>
<dbReference type="GO" id="GO:0008703">
    <property type="term" value="F:5-amino-6-(5-phosphoribosylamino)uracil reductase activity"/>
    <property type="evidence" value="ECO:0007669"/>
    <property type="project" value="InterPro"/>
</dbReference>
<dbReference type="RefSeq" id="WP_145814317.1">
    <property type="nucleotide sequence ID" value="NZ_VIVK01000003.1"/>
</dbReference>
<dbReference type="Gene3D" id="3.40.430.10">
    <property type="entry name" value="Dihydrofolate Reductase, subunit A"/>
    <property type="match status" value="1"/>
</dbReference>
<dbReference type="OrthoDB" id="3471498at2"/>
<organism evidence="2 3">
    <name type="scientific">Kribbella amoyensis</name>
    <dbReference type="NCBI Taxonomy" id="996641"/>
    <lineage>
        <taxon>Bacteria</taxon>
        <taxon>Bacillati</taxon>
        <taxon>Actinomycetota</taxon>
        <taxon>Actinomycetes</taxon>
        <taxon>Propionibacteriales</taxon>
        <taxon>Kribbellaceae</taxon>
        <taxon>Kribbella</taxon>
    </lineage>
</organism>
<feature type="domain" description="Bacterial bifunctional deaminase-reductase C-terminal" evidence="1">
    <location>
        <begin position="2"/>
        <end position="170"/>
    </location>
</feature>
<dbReference type="Proteomes" id="UP000318380">
    <property type="component" value="Unassembled WGS sequence"/>
</dbReference>
<accession>A0A561B2N3</accession>
<evidence type="ECO:0000313" key="3">
    <source>
        <dbReference type="Proteomes" id="UP000318380"/>
    </source>
</evidence>
<name>A0A561B2N3_9ACTN</name>
<dbReference type="SUPFAM" id="SSF53597">
    <property type="entry name" value="Dihydrofolate reductase-like"/>
    <property type="match status" value="1"/>
</dbReference>
<gene>
    <name evidence="2" type="ORF">FB561_6996</name>
</gene>
<dbReference type="GO" id="GO:0009231">
    <property type="term" value="P:riboflavin biosynthetic process"/>
    <property type="evidence" value="ECO:0007669"/>
    <property type="project" value="InterPro"/>
</dbReference>
<dbReference type="AlphaFoldDB" id="A0A561B2N3"/>